<dbReference type="RefSeq" id="WP_301814433.1">
    <property type="nucleotide sequence ID" value="NZ_JAUJZH010000027.1"/>
</dbReference>
<keyword evidence="2" id="KW-1185">Reference proteome</keyword>
<gene>
    <name evidence="1" type="ORF">Q2T77_29345</name>
</gene>
<accession>A0ABT8SBV7</accession>
<sequence>MPTLAPKPKSAAKSRAGVTIRLASDGRFVVAQKKAPAKARSKAATLGGTLKPMSVKDATRAAEKAGILTRSGNLSAKYKK</sequence>
<name>A0ABT8SBV7_9BURK</name>
<evidence type="ECO:0008006" key="3">
    <source>
        <dbReference type="Google" id="ProtNLM"/>
    </source>
</evidence>
<comment type="caution">
    <text evidence="1">The sequence shown here is derived from an EMBL/GenBank/DDBJ whole genome shotgun (WGS) entry which is preliminary data.</text>
</comment>
<reference evidence="1" key="1">
    <citation type="submission" date="2023-06" db="EMBL/GenBank/DDBJ databases">
        <authorList>
            <person name="Jiang Y."/>
            <person name="Liu Q."/>
        </authorList>
    </citation>
    <scope>NUCLEOTIDE SEQUENCE</scope>
    <source>
        <strain evidence="1">CGMCC 1.12090</strain>
    </source>
</reference>
<protein>
    <recommendedName>
        <fullName evidence="3">DUF2188 domain-containing protein</fullName>
    </recommendedName>
</protein>
<evidence type="ECO:0000313" key="2">
    <source>
        <dbReference type="Proteomes" id="UP001169027"/>
    </source>
</evidence>
<proteinExistence type="predicted"/>
<dbReference type="EMBL" id="JAUKVY010000027">
    <property type="protein sequence ID" value="MDO1536398.1"/>
    <property type="molecule type" value="Genomic_DNA"/>
</dbReference>
<evidence type="ECO:0000313" key="1">
    <source>
        <dbReference type="EMBL" id="MDO1536398.1"/>
    </source>
</evidence>
<dbReference type="Proteomes" id="UP001169027">
    <property type="component" value="Unassembled WGS sequence"/>
</dbReference>
<organism evidence="1 2">
    <name type="scientific">Variovorax ginsengisoli</name>
    <dbReference type="NCBI Taxonomy" id="363844"/>
    <lineage>
        <taxon>Bacteria</taxon>
        <taxon>Pseudomonadati</taxon>
        <taxon>Pseudomonadota</taxon>
        <taxon>Betaproteobacteria</taxon>
        <taxon>Burkholderiales</taxon>
        <taxon>Comamonadaceae</taxon>
        <taxon>Variovorax</taxon>
    </lineage>
</organism>